<evidence type="ECO:0000313" key="3">
    <source>
        <dbReference type="EMBL" id="RZB99048.1"/>
    </source>
</evidence>
<evidence type="ECO:0000256" key="1">
    <source>
        <dbReference type="ARBA" id="ARBA00004477"/>
    </source>
</evidence>
<dbReference type="GO" id="GO:0005789">
    <property type="term" value="C:endoplasmic reticulum membrane"/>
    <property type="evidence" value="ECO:0007669"/>
    <property type="project" value="UniProtKB-SubCell"/>
</dbReference>
<dbReference type="PANTHER" id="PTHR12560">
    <property type="entry name" value="LONGEVITY ASSURANCE FACTOR 1 LAG1"/>
    <property type="match status" value="1"/>
</dbReference>
<dbReference type="EMBL" id="QZWG01000008">
    <property type="protein sequence ID" value="RZB99048.1"/>
    <property type="molecule type" value="Genomic_DNA"/>
</dbReference>
<dbReference type="InterPro" id="IPR043502">
    <property type="entry name" value="DNA/RNA_pol_sf"/>
</dbReference>
<keyword evidence="2" id="KW-0812">Transmembrane</keyword>
<comment type="subcellular location">
    <subcellularLocation>
        <location evidence="1">Endoplasmic reticulum membrane</location>
        <topology evidence="1">Multi-pass membrane protein</topology>
    </subcellularLocation>
</comment>
<keyword evidence="5" id="KW-1185">Reference proteome</keyword>
<name>A0A445JKV9_GLYSO</name>
<sequence length="192" mass="22706">MEEHMKHLELVLLVLMQHDLKVNQNKCIFGQASFEYHRHIITSKGVATDPKKLEATWLWPIPKDIKGLRVFLGLGLIGYYWRFVKEYAVFHISLLEKVVGPTQQPQPLPFMLTEDLQISLDYEVLLTLDKEKHQVDGPIYYYVFNSLLYCLLVMHIYWWVLIFRMLVKQIQARGKVSEDVRSDSEDEDEHED</sequence>
<reference evidence="4 5" key="1">
    <citation type="submission" date="2018-09" db="EMBL/GenBank/DDBJ databases">
        <title>A high-quality reference genome of wild soybean provides a powerful tool to mine soybean genomes.</title>
        <authorList>
            <person name="Xie M."/>
            <person name="Chung C.Y.L."/>
            <person name="Li M.-W."/>
            <person name="Wong F.-L."/>
            <person name="Chan T.-F."/>
            <person name="Lam H.-M."/>
        </authorList>
    </citation>
    <scope>NUCLEOTIDE SEQUENCE [LARGE SCALE GENOMIC DNA]</scope>
    <source>
        <strain evidence="5">cv. W05</strain>
        <tissue evidence="4">Hypocotyl of etiolated seedlings</tissue>
    </source>
</reference>
<accession>A0A445JKV9</accession>
<feature type="transmembrane region" description="Helical" evidence="2">
    <location>
        <begin position="67"/>
        <end position="84"/>
    </location>
</feature>
<dbReference type="SUPFAM" id="SSF56672">
    <property type="entry name" value="DNA/RNA polymerases"/>
    <property type="match status" value="1"/>
</dbReference>
<dbReference type="InterPro" id="IPR043128">
    <property type="entry name" value="Rev_trsase/Diguanyl_cyclase"/>
</dbReference>
<organism evidence="4 5">
    <name type="scientific">Glycine soja</name>
    <name type="common">Wild soybean</name>
    <dbReference type="NCBI Taxonomy" id="3848"/>
    <lineage>
        <taxon>Eukaryota</taxon>
        <taxon>Viridiplantae</taxon>
        <taxon>Streptophyta</taxon>
        <taxon>Embryophyta</taxon>
        <taxon>Tracheophyta</taxon>
        <taxon>Spermatophyta</taxon>
        <taxon>Magnoliopsida</taxon>
        <taxon>eudicotyledons</taxon>
        <taxon>Gunneridae</taxon>
        <taxon>Pentapetalae</taxon>
        <taxon>rosids</taxon>
        <taxon>fabids</taxon>
        <taxon>Fabales</taxon>
        <taxon>Fabaceae</taxon>
        <taxon>Papilionoideae</taxon>
        <taxon>50 kb inversion clade</taxon>
        <taxon>NPAAA clade</taxon>
        <taxon>indigoferoid/millettioid clade</taxon>
        <taxon>Phaseoleae</taxon>
        <taxon>Glycine</taxon>
        <taxon>Glycine subgen. Soja</taxon>
    </lineage>
</organism>
<dbReference type="PANTHER" id="PTHR12560:SF46">
    <property type="entry name" value="TRAM, LAG1 AND CLN8 (TLC) LIPID-SENSING DOMAIN CONTAINING PROTEIN"/>
    <property type="match status" value="1"/>
</dbReference>
<keyword evidence="2" id="KW-1133">Transmembrane helix</keyword>
<dbReference type="Gene3D" id="3.30.70.270">
    <property type="match status" value="1"/>
</dbReference>
<dbReference type="GO" id="GO:0050291">
    <property type="term" value="F:sphingosine N-acyltransferase activity"/>
    <property type="evidence" value="ECO:0007669"/>
    <property type="project" value="InterPro"/>
</dbReference>
<dbReference type="GO" id="GO:0046513">
    <property type="term" value="P:ceramide biosynthetic process"/>
    <property type="evidence" value="ECO:0007669"/>
    <property type="project" value="InterPro"/>
</dbReference>
<evidence type="ECO:0000256" key="2">
    <source>
        <dbReference type="SAM" id="Phobius"/>
    </source>
</evidence>
<evidence type="ECO:0000313" key="4">
    <source>
        <dbReference type="EMBL" id="RZB99049.1"/>
    </source>
</evidence>
<dbReference type="Proteomes" id="UP000289340">
    <property type="component" value="Chromosome 8"/>
</dbReference>
<keyword evidence="2" id="KW-0472">Membrane</keyword>
<protein>
    <submittedName>
        <fullName evidence="3">ASC1-like protein isoform A</fullName>
    </submittedName>
    <submittedName>
        <fullName evidence="4">ASC1-like protein isoform B</fullName>
    </submittedName>
</protein>
<proteinExistence type="predicted"/>
<dbReference type="AlphaFoldDB" id="A0A445JKV9"/>
<feature type="transmembrane region" description="Helical" evidence="2">
    <location>
        <begin position="139"/>
        <end position="163"/>
    </location>
</feature>
<gene>
    <name evidence="4" type="ORF">D0Y65_021782</name>
</gene>
<dbReference type="EMBL" id="QZWG01000008">
    <property type="protein sequence ID" value="RZB99049.1"/>
    <property type="molecule type" value="Genomic_DNA"/>
</dbReference>
<evidence type="ECO:0000313" key="5">
    <source>
        <dbReference type="Proteomes" id="UP000289340"/>
    </source>
</evidence>
<comment type="caution">
    <text evidence="4">The sequence shown here is derived from an EMBL/GenBank/DDBJ whole genome shotgun (WGS) entry which is preliminary data.</text>
</comment>
<dbReference type="InterPro" id="IPR016439">
    <property type="entry name" value="Lag1/Lac1-like"/>
</dbReference>